<dbReference type="InterPro" id="IPR047197">
    <property type="entry name" value="THYN1-like_EVE"/>
</dbReference>
<dbReference type="SUPFAM" id="SSF88697">
    <property type="entry name" value="PUA domain-like"/>
    <property type="match status" value="1"/>
</dbReference>
<proteinExistence type="predicted"/>
<dbReference type="Gene3D" id="3.10.590.10">
    <property type="entry name" value="ph1033 like domains"/>
    <property type="match status" value="1"/>
</dbReference>
<dbReference type="CDD" id="cd21133">
    <property type="entry name" value="EVE"/>
    <property type="match status" value="1"/>
</dbReference>
<dbReference type="AlphaFoldDB" id="A0A2U3PQL6"/>
<name>A0A2U3PQL6_9BRAD</name>
<evidence type="ECO:0000259" key="1">
    <source>
        <dbReference type="Pfam" id="PF01878"/>
    </source>
</evidence>
<organism evidence="2 3">
    <name type="scientific">Bradyrhizobium vignae</name>
    <dbReference type="NCBI Taxonomy" id="1549949"/>
    <lineage>
        <taxon>Bacteria</taxon>
        <taxon>Pseudomonadati</taxon>
        <taxon>Pseudomonadota</taxon>
        <taxon>Alphaproteobacteria</taxon>
        <taxon>Hyphomicrobiales</taxon>
        <taxon>Nitrobacteraceae</taxon>
        <taxon>Bradyrhizobium</taxon>
    </lineage>
</organism>
<reference evidence="2 3" key="1">
    <citation type="submission" date="2018-03" db="EMBL/GenBank/DDBJ databases">
        <authorList>
            <person name="Gully D."/>
        </authorList>
    </citation>
    <scope>NUCLEOTIDE SEQUENCE [LARGE SCALE GENOMIC DNA]</scope>
    <source>
        <strain evidence="2">ORS3257</strain>
    </source>
</reference>
<dbReference type="InterPro" id="IPR052181">
    <property type="entry name" value="5hmC_binding"/>
</dbReference>
<accession>A0A2U3PQL6</accession>
<dbReference type="Pfam" id="PF01878">
    <property type="entry name" value="EVE"/>
    <property type="match status" value="1"/>
</dbReference>
<sequence length="171" mass="19022">MAALVAGIHVLILTDSKDVDDRGKPGHDEWTGRIMNYWLVKSEPSVWSWEQQVAKGAKGEAWTGVRNFTARQNLVNMKKGDKAFFYHSNEGKEIVGIAEIIKEAYPDPTDKTGKFVCVDIKADKPLKTPVTMAAIKAEKKLADMALVKYSRLSVQPVTAEEWKLVCKMGGI</sequence>
<dbReference type="FunFam" id="3.10.590.10:FF:000008">
    <property type="entry name" value="Ubiquinol-cytochrome C reductase"/>
    <property type="match status" value="1"/>
</dbReference>
<protein>
    <recommendedName>
        <fullName evidence="1">EVE domain-containing protein</fullName>
    </recommendedName>
</protein>
<dbReference type="InterPro" id="IPR015947">
    <property type="entry name" value="PUA-like_sf"/>
</dbReference>
<dbReference type="EMBL" id="LS398110">
    <property type="protein sequence ID" value="SPP91445.1"/>
    <property type="molecule type" value="Genomic_DNA"/>
</dbReference>
<dbReference type="PANTHER" id="PTHR14087">
    <property type="entry name" value="THYMOCYTE NUCLEAR PROTEIN 1"/>
    <property type="match status" value="1"/>
</dbReference>
<feature type="domain" description="EVE" evidence="1">
    <location>
        <begin position="36"/>
        <end position="168"/>
    </location>
</feature>
<dbReference type="KEGG" id="bvz:BRAD3257_0274"/>
<dbReference type="InterPro" id="IPR002740">
    <property type="entry name" value="EVE_domain"/>
</dbReference>
<dbReference type="Proteomes" id="UP000246085">
    <property type="component" value="Chromosome BRAD3257"/>
</dbReference>
<dbReference type="PANTHER" id="PTHR14087:SF7">
    <property type="entry name" value="THYMOCYTE NUCLEAR PROTEIN 1"/>
    <property type="match status" value="1"/>
</dbReference>
<evidence type="ECO:0000313" key="2">
    <source>
        <dbReference type="EMBL" id="SPP91445.1"/>
    </source>
</evidence>
<evidence type="ECO:0000313" key="3">
    <source>
        <dbReference type="Proteomes" id="UP000246085"/>
    </source>
</evidence>
<gene>
    <name evidence="2" type="ORF">BRAD3257_0274</name>
</gene>